<name>A0A167DA21_9ASCO</name>
<evidence type="ECO:0000313" key="9">
    <source>
        <dbReference type="Proteomes" id="UP000189580"/>
    </source>
</evidence>
<reference evidence="8 9" key="1">
    <citation type="submission" date="2016-02" db="EMBL/GenBank/DDBJ databases">
        <title>Complete genome sequence and transcriptome regulation of the pentose utilising yeast Sugiyamaella lignohabitans.</title>
        <authorList>
            <person name="Bellasio M."/>
            <person name="Peymann A."/>
            <person name="Valli M."/>
            <person name="Sipitzky M."/>
            <person name="Graf A."/>
            <person name="Sauer M."/>
            <person name="Marx H."/>
            <person name="Mattanovich D."/>
        </authorList>
    </citation>
    <scope>NUCLEOTIDE SEQUENCE [LARGE SCALE GENOMIC DNA]</scope>
    <source>
        <strain evidence="8 9">CBS 10342</strain>
    </source>
</reference>
<feature type="domain" description="NADP-dependent oxidoreductase" evidence="7">
    <location>
        <begin position="18"/>
        <end position="277"/>
    </location>
</feature>
<dbReference type="CDD" id="cd19071">
    <property type="entry name" value="AKR_AKR1-5-like"/>
    <property type="match status" value="1"/>
</dbReference>
<keyword evidence="3" id="KW-0560">Oxidoreductase</keyword>
<evidence type="ECO:0000256" key="3">
    <source>
        <dbReference type="ARBA" id="ARBA00023002"/>
    </source>
</evidence>
<evidence type="ECO:0000256" key="6">
    <source>
        <dbReference type="PIRSR" id="PIRSR000097-3"/>
    </source>
</evidence>
<dbReference type="PANTHER" id="PTHR43827:SF3">
    <property type="entry name" value="NADP-DEPENDENT OXIDOREDUCTASE DOMAIN-CONTAINING PROTEIN"/>
    <property type="match status" value="1"/>
</dbReference>
<comment type="similarity">
    <text evidence="1">Belongs to the aldo/keto reductase family.</text>
</comment>
<keyword evidence="9" id="KW-1185">Reference proteome</keyword>
<dbReference type="AlphaFoldDB" id="A0A167DA21"/>
<evidence type="ECO:0000256" key="1">
    <source>
        <dbReference type="ARBA" id="ARBA00007905"/>
    </source>
</evidence>
<dbReference type="GeneID" id="30038012"/>
<evidence type="ECO:0000256" key="5">
    <source>
        <dbReference type="PIRSR" id="PIRSR000097-2"/>
    </source>
</evidence>
<sequence>MTVNETVKLSSGYEMPVIGFGTGGLKGPEGQEQILKAIETGYRSFDTAEAYRNEEDVGIAIKKSNVPRKDIFIISKMWPTSMKPESVRKVVNSSLEKLGVDYIDLYLIHWPISFTDGPEQGKVILDDPQVPTIDTWRELEKFVEQGKLRSIGVSNFTIPKLTKLLKEAKIKPAVNQVEGHPNFQQPELLKYCQTQDISLMCYTPLGRNNHGAPRLTEHPVIQELSKSLNIEPATLLINWAVQRGTVVIPKTSNPARLQANLQRVTLPDSAMEEINRLETGKRNINPLYWGVDVFQD</sequence>
<feature type="site" description="Lowers pKa of active site Tyr" evidence="6">
    <location>
        <position position="76"/>
    </location>
</feature>
<dbReference type="InterPro" id="IPR023210">
    <property type="entry name" value="NADP_OxRdtase_dom"/>
</dbReference>
<protein>
    <submittedName>
        <fullName evidence="8">Trifunctional aldehyde reductase/carbonyl reductase (NADPH)/glucose 1-dehydrogenase (NADP(+)) YPR1</fullName>
    </submittedName>
</protein>
<feature type="binding site" evidence="5">
    <location>
        <position position="109"/>
    </location>
    <ligand>
        <name>substrate</name>
    </ligand>
</feature>
<dbReference type="FunFam" id="3.20.20.100:FF:000002">
    <property type="entry name" value="2,5-diketo-D-gluconic acid reductase A"/>
    <property type="match status" value="1"/>
</dbReference>
<dbReference type="InterPro" id="IPR020471">
    <property type="entry name" value="AKR"/>
</dbReference>
<dbReference type="SUPFAM" id="SSF51430">
    <property type="entry name" value="NAD(P)-linked oxidoreductase"/>
    <property type="match status" value="1"/>
</dbReference>
<evidence type="ECO:0000259" key="7">
    <source>
        <dbReference type="Pfam" id="PF00248"/>
    </source>
</evidence>
<feature type="active site" description="Proton donor" evidence="4">
    <location>
        <position position="51"/>
    </location>
</feature>
<evidence type="ECO:0000256" key="4">
    <source>
        <dbReference type="PIRSR" id="PIRSR000097-1"/>
    </source>
</evidence>
<dbReference type="Proteomes" id="UP000189580">
    <property type="component" value="Chromosome a"/>
</dbReference>
<evidence type="ECO:0000256" key="2">
    <source>
        <dbReference type="ARBA" id="ARBA00022857"/>
    </source>
</evidence>
<evidence type="ECO:0000313" key="8">
    <source>
        <dbReference type="EMBL" id="ANB12664.1"/>
    </source>
</evidence>
<dbReference type="PANTHER" id="PTHR43827">
    <property type="entry name" value="2,5-DIKETO-D-GLUCONIC ACID REDUCTASE"/>
    <property type="match status" value="1"/>
</dbReference>
<dbReference type="InterPro" id="IPR018170">
    <property type="entry name" value="Aldo/ket_reductase_CS"/>
</dbReference>
<dbReference type="KEGG" id="slb:AWJ20_926"/>
<keyword evidence="2" id="KW-0521">NADP</keyword>
<dbReference type="EMBL" id="CP014501">
    <property type="protein sequence ID" value="ANB12664.1"/>
    <property type="molecule type" value="Genomic_DNA"/>
</dbReference>
<dbReference type="PROSITE" id="PS00798">
    <property type="entry name" value="ALDOKETO_REDUCTASE_1"/>
    <property type="match status" value="1"/>
</dbReference>
<dbReference type="Pfam" id="PF00248">
    <property type="entry name" value="Aldo_ket_red"/>
    <property type="match status" value="1"/>
</dbReference>
<dbReference type="OrthoDB" id="416253at2759"/>
<accession>A0A167DA21</accession>
<dbReference type="InterPro" id="IPR036812">
    <property type="entry name" value="NAD(P)_OxRdtase_dom_sf"/>
</dbReference>
<dbReference type="Gene3D" id="3.20.20.100">
    <property type="entry name" value="NADP-dependent oxidoreductase domain"/>
    <property type="match status" value="1"/>
</dbReference>
<gene>
    <name evidence="8" type="primary">YPR1</name>
    <name evidence="8" type="ORF">AWJ20_926</name>
</gene>
<organism evidence="8 9">
    <name type="scientific">Sugiyamaella lignohabitans</name>
    <dbReference type="NCBI Taxonomy" id="796027"/>
    <lineage>
        <taxon>Eukaryota</taxon>
        <taxon>Fungi</taxon>
        <taxon>Dikarya</taxon>
        <taxon>Ascomycota</taxon>
        <taxon>Saccharomycotina</taxon>
        <taxon>Dipodascomycetes</taxon>
        <taxon>Dipodascales</taxon>
        <taxon>Trichomonascaceae</taxon>
        <taxon>Sugiyamaella</taxon>
    </lineage>
</organism>
<dbReference type="PIRSF" id="PIRSF000097">
    <property type="entry name" value="AKR"/>
    <property type="match status" value="1"/>
</dbReference>
<dbReference type="RefSeq" id="XP_018735141.1">
    <property type="nucleotide sequence ID" value="XM_018882898.1"/>
</dbReference>
<dbReference type="PRINTS" id="PR00069">
    <property type="entry name" value="ALDKETRDTASE"/>
</dbReference>
<proteinExistence type="inferred from homology"/>
<dbReference type="GO" id="GO:0016616">
    <property type="term" value="F:oxidoreductase activity, acting on the CH-OH group of donors, NAD or NADP as acceptor"/>
    <property type="evidence" value="ECO:0007669"/>
    <property type="project" value="UniProtKB-ARBA"/>
</dbReference>